<organism evidence="1 2">
    <name type="scientific">Coniosporium uncinatum</name>
    <dbReference type="NCBI Taxonomy" id="93489"/>
    <lineage>
        <taxon>Eukaryota</taxon>
        <taxon>Fungi</taxon>
        <taxon>Dikarya</taxon>
        <taxon>Ascomycota</taxon>
        <taxon>Pezizomycotina</taxon>
        <taxon>Dothideomycetes</taxon>
        <taxon>Dothideomycetes incertae sedis</taxon>
        <taxon>Coniosporium</taxon>
    </lineage>
</organism>
<sequence length="333" mass="38484">PSRRLVRALPDDIEMVSPREMRTRPMYYNQEPEYGNYRDDAAPPGYVRVQSPAAYRRVERDDQDLRRVASLQHAQARVYSPVAPYAASEMRPRAASNMYSDRHAASQGVVREMSVRPTDPYMARPQSPGLMAPPPRPRSVVVDQYGNKYYAAPAGPDVRASMAPPSRRMQAEPYYERATTRAPTMRIMDAQEEEGFHRMPPPPSRRVYADEYDPEVPAQSVIRSTRQYSQRPPEPMRYQDEYDFVEAVSRRPPPPHFDEEMAPPPREYALPRSYSVRPEVVRRDEPPLVRYGSVHPGYAPQVPQRRYADEMAMDRAEMIPEYAGDGRRVSYRY</sequence>
<keyword evidence="2" id="KW-1185">Reference proteome</keyword>
<dbReference type="EMBL" id="JAWDJW010011412">
    <property type="protein sequence ID" value="KAK3044817.1"/>
    <property type="molecule type" value="Genomic_DNA"/>
</dbReference>
<protein>
    <submittedName>
        <fullName evidence="1">Uncharacterized protein</fullName>
    </submittedName>
</protein>
<gene>
    <name evidence="1" type="ORF">LTS18_000273</name>
</gene>
<reference evidence="1" key="1">
    <citation type="submission" date="2024-09" db="EMBL/GenBank/DDBJ databases">
        <title>Black Yeasts Isolated from many extreme environments.</title>
        <authorList>
            <person name="Coleine C."/>
            <person name="Stajich J.E."/>
            <person name="Selbmann L."/>
        </authorList>
    </citation>
    <scope>NUCLEOTIDE SEQUENCE</scope>
    <source>
        <strain evidence="1">CCFEE 5737</strain>
    </source>
</reference>
<feature type="non-terminal residue" evidence="1">
    <location>
        <position position="1"/>
    </location>
</feature>
<evidence type="ECO:0000313" key="1">
    <source>
        <dbReference type="EMBL" id="KAK3044817.1"/>
    </source>
</evidence>
<accession>A0ACC3CU81</accession>
<proteinExistence type="predicted"/>
<comment type="caution">
    <text evidence="1">The sequence shown here is derived from an EMBL/GenBank/DDBJ whole genome shotgun (WGS) entry which is preliminary data.</text>
</comment>
<evidence type="ECO:0000313" key="2">
    <source>
        <dbReference type="Proteomes" id="UP001186974"/>
    </source>
</evidence>
<name>A0ACC3CU81_9PEZI</name>
<dbReference type="Proteomes" id="UP001186974">
    <property type="component" value="Unassembled WGS sequence"/>
</dbReference>